<name>A0A1X1Z8M9_MYCNO</name>
<proteinExistence type="predicted"/>
<dbReference type="SMART" id="SM00855">
    <property type="entry name" value="PGAM"/>
    <property type="match status" value="1"/>
</dbReference>
<dbReference type="InterPro" id="IPR013078">
    <property type="entry name" value="His_Pase_superF_clade-1"/>
</dbReference>
<feature type="binding site" evidence="2">
    <location>
        <begin position="44"/>
        <end position="51"/>
    </location>
    <ligand>
        <name>substrate</name>
    </ligand>
</feature>
<dbReference type="PANTHER" id="PTHR46517:SF1">
    <property type="entry name" value="FRUCTOSE-2,6-BISPHOSPHATASE TIGAR"/>
    <property type="match status" value="1"/>
</dbReference>
<dbReference type="PROSITE" id="PS51257">
    <property type="entry name" value="PROKAR_LIPOPROTEIN"/>
    <property type="match status" value="1"/>
</dbReference>
<dbReference type="AlphaFoldDB" id="A0A1X1Z8M9"/>
<evidence type="ECO:0000313" key="4">
    <source>
        <dbReference type="Proteomes" id="UP000193108"/>
    </source>
</evidence>
<dbReference type="InterPro" id="IPR029033">
    <property type="entry name" value="His_PPase_superfam"/>
</dbReference>
<dbReference type="PANTHER" id="PTHR46517">
    <property type="entry name" value="FRUCTOSE-2,6-BISPHOSPHATASE TIGAR"/>
    <property type="match status" value="1"/>
</dbReference>
<evidence type="ECO:0000313" key="3">
    <source>
        <dbReference type="EMBL" id="ORW19645.1"/>
    </source>
</evidence>
<dbReference type="Gene3D" id="3.40.50.1240">
    <property type="entry name" value="Phosphoglycerate mutase-like"/>
    <property type="match status" value="1"/>
</dbReference>
<dbReference type="GO" id="GO:0004331">
    <property type="term" value="F:fructose-2,6-bisphosphate 2-phosphatase activity"/>
    <property type="evidence" value="ECO:0007669"/>
    <property type="project" value="TreeGrafter"/>
</dbReference>
<dbReference type="Proteomes" id="UP000193108">
    <property type="component" value="Unassembled WGS sequence"/>
</dbReference>
<accession>A0A1X1Z8M9</accession>
<dbReference type="GO" id="GO:0005829">
    <property type="term" value="C:cytosol"/>
    <property type="evidence" value="ECO:0007669"/>
    <property type="project" value="TreeGrafter"/>
</dbReference>
<protein>
    <submittedName>
        <fullName evidence="3">Histidine phosphatase family protein</fullName>
    </submittedName>
</protein>
<dbReference type="STRING" id="1782.AWC18_13830"/>
<comment type="caution">
    <text evidence="3">The sequence shown here is derived from an EMBL/GenBank/DDBJ whole genome shotgun (WGS) entry which is preliminary data.</text>
</comment>
<dbReference type="InterPro" id="IPR051695">
    <property type="entry name" value="Phosphoglycerate_Mutase"/>
</dbReference>
<dbReference type="SUPFAM" id="SSF53254">
    <property type="entry name" value="Phosphoglycerate mutase-like"/>
    <property type="match status" value="1"/>
</dbReference>
<reference evidence="3 4" key="1">
    <citation type="submission" date="2016-01" db="EMBL/GenBank/DDBJ databases">
        <title>The new phylogeny of the genus Mycobacterium.</title>
        <authorList>
            <person name="Tarcisio F."/>
            <person name="Conor M."/>
            <person name="Antonella G."/>
            <person name="Elisabetta G."/>
            <person name="Giulia F.S."/>
            <person name="Sara T."/>
            <person name="Anna F."/>
            <person name="Clotilde B."/>
            <person name="Roberto B."/>
            <person name="Veronica D.S."/>
            <person name="Fabio R."/>
            <person name="Monica P."/>
            <person name="Olivier J."/>
            <person name="Enrico T."/>
            <person name="Nicola S."/>
        </authorList>
    </citation>
    <scope>NUCLEOTIDE SEQUENCE [LARGE SCALE GENOMIC DNA]</scope>
    <source>
        <strain evidence="3 4">DSM 44164</strain>
    </source>
</reference>
<keyword evidence="1" id="KW-0378">Hydrolase</keyword>
<dbReference type="Pfam" id="PF00300">
    <property type="entry name" value="His_Phos_1"/>
    <property type="match status" value="1"/>
</dbReference>
<keyword evidence="4" id="KW-1185">Reference proteome</keyword>
<feature type="binding site" evidence="2">
    <location>
        <position position="95"/>
    </location>
    <ligand>
        <name>substrate</name>
    </ligand>
</feature>
<evidence type="ECO:0000256" key="1">
    <source>
        <dbReference type="ARBA" id="ARBA00022801"/>
    </source>
</evidence>
<organism evidence="3 4">
    <name type="scientific">Mycolicibacter nonchromogenicus</name>
    <name type="common">Mycobacterium nonchromogenicum</name>
    <dbReference type="NCBI Taxonomy" id="1782"/>
    <lineage>
        <taxon>Bacteria</taxon>
        <taxon>Bacillati</taxon>
        <taxon>Actinomycetota</taxon>
        <taxon>Actinomycetes</taxon>
        <taxon>Mycobacteriales</taxon>
        <taxon>Mycobacteriaceae</taxon>
        <taxon>Mycolicibacter</taxon>
    </lineage>
</organism>
<dbReference type="RefSeq" id="WP_085139108.1">
    <property type="nucleotide sequence ID" value="NZ_LQPI01000049.1"/>
</dbReference>
<dbReference type="GO" id="GO:0043456">
    <property type="term" value="P:regulation of pentose-phosphate shunt"/>
    <property type="evidence" value="ECO:0007669"/>
    <property type="project" value="TreeGrafter"/>
</dbReference>
<evidence type="ECO:0000256" key="2">
    <source>
        <dbReference type="PIRSR" id="PIRSR613078-2"/>
    </source>
</evidence>
<dbReference type="GO" id="GO:0045820">
    <property type="term" value="P:negative regulation of glycolytic process"/>
    <property type="evidence" value="ECO:0007669"/>
    <property type="project" value="TreeGrafter"/>
</dbReference>
<sequence length="238" mass="25345">MGKSIWNRGRTLFALLAAGLAAVLVLSGCSGTPHPRDITLTLIRHAESEANASGIVDTSVPGPGLTEKGRVRAQEMANQLSRNHYDAVYASSMLRAQQTAAPLARELGRQVQILPGLREIGAGWFGDKPESTGGAAYLLAPLAWINGERTATLPGSIDGNQFNDEFGAAVRQIYDAGDANPVAFAHGVSIATWTLMNVKNPRDELLTNHPLPNLGKVVITGNPATGWKLVDWDGIRAF</sequence>
<dbReference type="EMBL" id="LQPI01000049">
    <property type="protein sequence ID" value="ORW19645.1"/>
    <property type="molecule type" value="Genomic_DNA"/>
</dbReference>
<gene>
    <name evidence="3" type="ORF">AWC18_13830</name>
</gene>
<dbReference type="CDD" id="cd07067">
    <property type="entry name" value="HP_PGM_like"/>
    <property type="match status" value="1"/>
</dbReference>